<organism evidence="1 2">
    <name type="scientific">Pseudomonas benzenivorans</name>
    <dbReference type="NCBI Taxonomy" id="556533"/>
    <lineage>
        <taxon>Bacteria</taxon>
        <taxon>Pseudomonadati</taxon>
        <taxon>Pseudomonadota</taxon>
        <taxon>Gammaproteobacteria</taxon>
        <taxon>Pseudomonadales</taxon>
        <taxon>Pseudomonadaceae</taxon>
        <taxon>Pseudomonas</taxon>
    </lineage>
</organism>
<name>A0ABY5H6P0_9PSED</name>
<keyword evidence="2" id="KW-1185">Reference proteome</keyword>
<dbReference type="InterPro" id="IPR018880">
    <property type="entry name" value="Phage_P4_Ash"/>
</dbReference>
<evidence type="ECO:0000313" key="1">
    <source>
        <dbReference type="EMBL" id="UTW07981.1"/>
    </source>
</evidence>
<reference evidence="1" key="1">
    <citation type="submission" date="2021-04" db="EMBL/GenBank/DDBJ databases">
        <title>Oceanospirillales bacteria with DddD are important DMSP degraders in coastal seawater.</title>
        <authorList>
            <person name="Liu J."/>
        </authorList>
    </citation>
    <scope>NUCLEOTIDE SEQUENCE</scope>
    <source>
        <strain evidence="1">D13-4</strain>
    </source>
</reference>
<dbReference type="Pfam" id="PF10554">
    <property type="entry name" value="Phage_ASH"/>
    <property type="match status" value="1"/>
</dbReference>
<evidence type="ECO:0000313" key="2">
    <source>
        <dbReference type="Proteomes" id="UP001059672"/>
    </source>
</evidence>
<proteinExistence type="predicted"/>
<sequence>MCLLFSRAVMVGRAGQASAWPVPSDAGIATPVRSATHNRVATAVGGSLIRSRSIRKMRYPPFTQGLHLGLFVLSFASCLEVRHD</sequence>
<protein>
    <submittedName>
        <fullName evidence="1">Ash family protein</fullName>
    </submittedName>
</protein>
<dbReference type="EMBL" id="CP073346">
    <property type="protein sequence ID" value="UTW07981.1"/>
    <property type="molecule type" value="Genomic_DNA"/>
</dbReference>
<dbReference type="Proteomes" id="UP001059672">
    <property type="component" value="Chromosome"/>
</dbReference>
<gene>
    <name evidence="1" type="ORF">KDW96_01190</name>
</gene>
<accession>A0ABY5H6P0</accession>